<name>S2RNJ2_LACPA</name>
<dbReference type="InterPro" id="IPR051083">
    <property type="entry name" value="GrpII_Intron_Splice-Mob/Def"/>
</dbReference>
<evidence type="ECO:0000259" key="1">
    <source>
        <dbReference type="PROSITE" id="PS50878"/>
    </source>
</evidence>
<reference evidence="2 3" key="1">
    <citation type="journal article" date="2013" name="PLoS ONE">
        <title>Lactobacillus paracasei comparative genomics: towards species pan-genome definition and exploitation of diversity.</title>
        <authorList>
            <person name="Smokvina T."/>
            <person name="Wels M."/>
            <person name="Polka J."/>
            <person name="Chervaux C."/>
            <person name="Brisse S."/>
            <person name="Boekhorst J."/>
            <person name="van Hylckama Vlieg J.E."/>
            <person name="Siezen R.J."/>
        </authorList>
    </citation>
    <scope>NUCLEOTIDE SEQUENCE [LARGE SCALE GENOMIC DNA]</scope>
    <source>
        <strain evidence="2 3">Lpp126</strain>
    </source>
</reference>
<sequence>MHFDTNPSREMAAKFISSTVLHPNAVAAYRFFPLIVYSQKRKRYHRTKGHLRANYSIKKRPISLVAHHDALVYVKYAEELNRNYEQYLAANDIFKVPTAYRKALHQSNINAAKDVFDFIAKSEDCWIIKGDFKGFFDNMRHRILQKNLVQVLAVDKLSADWRAVLKSVTRFRSVDSRDLMRAIHTLGWVRGKESPYVRSRERLGELITKGGLSIKKPNQIGIPQGTPISAVLANVYMISFDVELNRIVSALSGLYRRYSDDFVIVIPEVELPEKNLEEFITRVITTSKQSTSLEIETHKTKIFKFNARMDEKITQRNLNGNFESNKVWFDYLGFIFNG</sequence>
<protein>
    <recommendedName>
        <fullName evidence="1">Reverse transcriptase domain-containing protein</fullName>
    </recommendedName>
</protein>
<dbReference type="SUPFAM" id="SSF56672">
    <property type="entry name" value="DNA/RNA polymerases"/>
    <property type="match status" value="1"/>
</dbReference>
<evidence type="ECO:0000313" key="3">
    <source>
        <dbReference type="Proteomes" id="UP000014243"/>
    </source>
</evidence>
<dbReference type="Pfam" id="PF00078">
    <property type="entry name" value="RVT_1"/>
    <property type="match status" value="1"/>
</dbReference>
<dbReference type="Proteomes" id="UP000014243">
    <property type="component" value="Unassembled WGS sequence"/>
</dbReference>
<gene>
    <name evidence="2" type="ORF">Lpp126_06185</name>
</gene>
<proteinExistence type="predicted"/>
<dbReference type="InterPro" id="IPR000477">
    <property type="entry name" value="RT_dom"/>
</dbReference>
<dbReference type="PANTHER" id="PTHR34047:SF8">
    <property type="entry name" value="PROTEIN YKFC"/>
    <property type="match status" value="1"/>
</dbReference>
<dbReference type="PROSITE" id="PS50878">
    <property type="entry name" value="RT_POL"/>
    <property type="match status" value="1"/>
</dbReference>
<feature type="domain" description="Reverse transcriptase" evidence="1">
    <location>
        <begin position="1"/>
        <end position="336"/>
    </location>
</feature>
<dbReference type="AlphaFoldDB" id="S2RNJ2"/>
<evidence type="ECO:0000313" key="2">
    <source>
        <dbReference type="EMBL" id="EPC79040.1"/>
    </source>
</evidence>
<feature type="non-terminal residue" evidence="2">
    <location>
        <position position="338"/>
    </location>
</feature>
<dbReference type="PANTHER" id="PTHR34047">
    <property type="entry name" value="NUCLEAR INTRON MATURASE 1, MITOCHONDRIAL-RELATED"/>
    <property type="match status" value="1"/>
</dbReference>
<accession>S2RNJ2</accession>
<dbReference type="EMBL" id="ANKC01000429">
    <property type="protein sequence ID" value="EPC79040.1"/>
    <property type="molecule type" value="Genomic_DNA"/>
</dbReference>
<comment type="caution">
    <text evidence="2">The sequence shown here is derived from an EMBL/GenBank/DDBJ whole genome shotgun (WGS) entry which is preliminary data.</text>
</comment>
<organism evidence="2 3">
    <name type="scientific">Lacticaseibacillus paracasei subsp. paracasei Lpp126</name>
    <dbReference type="NCBI Taxonomy" id="1256206"/>
    <lineage>
        <taxon>Bacteria</taxon>
        <taxon>Bacillati</taxon>
        <taxon>Bacillota</taxon>
        <taxon>Bacilli</taxon>
        <taxon>Lactobacillales</taxon>
        <taxon>Lactobacillaceae</taxon>
        <taxon>Lacticaseibacillus</taxon>
    </lineage>
</organism>
<dbReference type="InterPro" id="IPR043502">
    <property type="entry name" value="DNA/RNA_pol_sf"/>
</dbReference>